<gene>
    <name evidence="2" type="ORF">mMyoMyo1_011159</name>
</gene>
<dbReference type="EMBL" id="JABWUV010000004">
    <property type="protein sequence ID" value="KAF6360207.1"/>
    <property type="molecule type" value="Genomic_DNA"/>
</dbReference>
<proteinExistence type="predicted"/>
<evidence type="ECO:0000313" key="3">
    <source>
        <dbReference type="Proteomes" id="UP000527355"/>
    </source>
</evidence>
<comment type="caution">
    <text evidence="2">The sequence shown here is derived from an EMBL/GenBank/DDBJ whole genome shotgun (WGS) entry which is preliminary data.</text>
</comment>
<reference evidence="2 3" key="1">
    <citation type="journal article" date="2020" name="Nature">
        <title>Six reference-quality genomes reveal evolution of bat adaptations.</title>
        <authorList>
            <person name="Jebb D."/>
            <person name="Huang Z."/>
            <person name="Pippel M."/>
            <person name="Hughes G.M."/>
            <person name="Lavrichenko K."/>
            <person name="Devanna P."/>
            <person name="Winkler S."/>
            <person name="Jermiin L.S."/>
            <person name="Skirmuntt E.C."/>
            <person name="Katzourakis A."/>
            <person name="Burkitt-Gray L."/>
            <person name="Ray D.A."/>
            <person name="Sullivan K.A.M."/>
            <person name="Roscito J.G."/>
            <person name="Kirilenko B.M."/>
            <person name="Davalos L.M."/>
            <person name="Corthals A.P."/>
            <person name="Power M.L."/>
            <person name="Jones G."/>
            <person name="Ransome R.D."/>
            <person name="Dechmann D.K.N."/>
            <person name="Locatelli A.G."/>
            <person name="Puechmaille S.J."/>
            <person name="Fedrigo O."/>
            <person name="Jarvis E.D."/>
            <person name="Hiller M."/>
            <person name="Vernes S.C."/>
            <person name="Myers E.W."/>
            <person name="Teeling E.C."/>
        </authorList>
    </citation>
    <scope>NUCLEOTIDE SEQUENCE [LARGE SCALE GENOMIC DNA]</scope>
    <source>
        <strain evidence="2">MMyoMyo1</strain>
        <tissue evidence="2">Flight muscle</tissue>
    </source>
</reference>
<feature type="compositionally biased region" description="Polar residues" evidence="1">
    <location>
        <begin position="40"/>
        <end position="49"/>
    </location>
</feature>
<name>A0A7J7YDX9_MYOMY</name>
<keyword evidence="3" id="KW-1185">Reference proteome</keyword>
<dbReference type="AlphaFoldDB" id="A0A7J7YDX9"/>
<evidence type="ECO:0000313" key="2">
    <source>
        <dbReference type="EMBL" id="KAF6360207.1"/>
    </source>
</evidence>
<sequence length="139" mass="15084">MFGRPPPIKPFSLTISFLERAPEGARGHLALPPRHLQDQPKPNSSSAQTRRLGLRQKAPPGDPRATLEGSLHCGAENPHWSQGRRRRHLGPSHSPPVSGPIHATQPEPAQAQATACSTCLMLITWLANTPVTRSPHNTV</sequence>
<dbReference type="Proteomes" id="UP000527355">
    <property type="component" value="Unassembled WGS sequence"/>
</dbReference>
<evidence type="ECO:0000256" key="1">
    <source>
        <dbReference type="SAM" id="MobiDB-lite"/>
    </source>
</evidence>
<feature type="region of interest" description="Disordered" evidence="1">
    <location>
        <begin position="28"/>
        <end position="109"/>
    </location>
</feature>
<organism evidence="2 3">
    <name type="scientific">Myotis myotis</name>
    <name type="common">Greater mouse-eared bat</name>
    <name type="synonym">Vespertilio myotis</name>
    <dbReference type="NCBI Taxonomy" id="51298"/>
    <lineage>
        <taxon>Eukaryota</taxon>
        <taxon>Metazoa</taxon>
        <taxon>Chordata</taxon>
        <taxon>Craniata</taxon>
        <taxon>Vertebrata</taxon>
        <taxon>Euteleostomi</taxon>
        <taxon>Mammalia</taxon>
        <taxon>Eutheria</taxon>
        <taxon>Laurasiatheria</taxon>
        <taxon>Chiroptera</taxon>
        <taxon>Yangochiroptera</taxon>
        <taxon>Vespertilionidae</taxon>
        <taxon>Myotis</taxon>
    </lineage>
</organism>
<accession>A0A7J7YDX9</accession>
<protein>
    <submittedName>
        <fullName evidence="2">Uncharacterized protein</fullName>
    </submittedName>
</protein>